<evidence type="ECO:0000256" key="3">
    <source>
        <dbReference type="ARBA" id="ARBA00015972"/>
    </source>
</evidence>
<dbReference type="GO" id="GO:0006351">
    <property type="term" value="P:DNA-templated transcription"/>
    <property type="evidence" value="ECO:0007669"/>
    <property type="project" value="InterPro"/>
</dbReference>
<evidence type="ECO:0000256" key="7">
    <source>
        <dbReference type="ARBA" id="ARBA00023163"/>
    </source>
</evidence>
<dbReference type="GO" id="GO:0046983">
    <property type="term" value="F:protein dimerization activity"/>
    <property type="evidence" value="ECO:0007669"/>
    <property type="project" value="InterPro"/>
</dbReference>
<keyword evidence="6" id="KW-0548">Nucleotidyltransferase</keyword>
<comment type="caution">
    <text evidence="12">The sequence shown here is derived from an EMBL/GenBank/DDBJ whole genome shotgun (WGS) entry which is preliminary data.</text>
</comment>
<evidence type="ECO:0000256" key="8">
    <source>
        <dbReference type="ARBA" id="ARBA00032524"/>
    </source>
</evidence>
<dbReference type="GO" id="GO:0005737">
    <property type="term" value="C:cytoplasm"/>
    <property type="evidence" value="ECO:0007669"/>
    <property type="project" value="UniProtKB-ARBA"/>
</dbReference>
<keyword evidence="4 12" id="KW-0240">DNA-directed RNA polymerase</keyword>
<evidence type="ECO:0000256" key="1">
    <source>
        <dbReference type="ARBA" id="ARBA00007123"/>
    </source>
</evidence>
<evidence type="ECO:0000313" key="12">
    <source>
        <dbReference type="EMBL" id="PIT95752.1"/>
    </source>
</evidence>
<dbReference type="InterPro" id="IPR036643">
    <property type="entry name" value="RNApol_insert_sf"/>
</dbReference>
<keyword evidence="5" id="KW-0808">Transferase</keyword>
<protein>
    <recommendedName>
        <fullName evidence="3">DNA-directed RNA polymerase subunit alpha</fullName>
        <ecNumber evidence="2">2.7.7.6</ecNumber>
    </recommendedName>
    <alternativeName>
        <fullName evidence="9">RNA polymerase subunit alpha</fullName>
    </alternativeName>
    <alternativeName>
        <fullName evidence="8">Transcriptase subunit alpha</fullName>
    </alternativeName>
</protein>
<keyword evidence="7" id="KW-0804">Transcription</keyword>
<evidence type="ECO:0000313" key="13">
    <source>
        <dbReference type="Proteomes" id="UP000228533"/>
    </source>
</evidence>
<dbReference type="EMBL" id="PFAM01000023">
    <property type="protein sequence ID" value="PIT95752.1"/>
    <property type="molecule type" value="Genomic_DNA"/>
</dbReference>
<dbReference type="SUPFAM" id="SSF56553">
    <property type="entry name" value="Insert subdomain of RNA polymerase alpha subunit"/>
    <property type="match status" value="1"/>
</dbReference>
<evidence type="ECO:0000256" key="10">
    <source>
        <dbReference type="ARBA" id="ARBA00048552"/>
    </source>
</evidence>
<dbReference type="InterPro" id="IPR011773">
    <property type="entry name" value="DNA-dir_RpoA"/>
</dbReference>
<dbReference type="Proteomes" id="UP000228533">
    <property type="component" value="Unassembled WGS sequence"/>
</dbReference>
<dbReference type="GO" id="GO:0003899">
    <property type="term" value="F:DNA-directed RNA polymerase activity"/>
    <property type="evidence" value="ECO:0007669"/>
    <property type="project" value="UniProtKB-EC"/>
</dbReference>
<name>A0A2M6WSK8_9BACT</name>
<evidence type="ECO:0000256" key="9">
    <source>
        <dbReference type="ARBA" id="ARBA00033070"/>
    </source>
</evidence>
<dbReference type="NCBIfam" id="TIGR02027">
    <property type="entry name" value="rpoA"/>
    <property type="match status" value="1"/>
</dbReference>
<dbReference type="GO" id="GO:0000428">
    <property type="term" value="C:DNA-directed RNA polymerase complex"/>
    <property type="evidence" value="ECO:0007669"/>
    <property type="project" value="UniProtKB-KW"/>
</dbReference>
<dbReference type="SUPFAM" id="SSF55257">
    <property type="entry name" value="RBP11-like subunits of RNA polymerase"/>
    <property type="match status" value="1"/>
</dbReference>
<dbReference type="AlphaFoldDB" id="A0A2M6WSK8"/>
<reference evidence="13" key="1">
    <citation type="submission" date="2017-09" db="EMBL/GenBank/DDBJ databases">
        <title>Depth-based differentiation of microbial function through sediment-hosted aquifers and enrichment of novel symbionts in the deep terrestrial subsurface.</title>
        <authorList>
            <person name="Probst A.J."/>
            <person name="Ladd B."/>
            <person name="Jarett J.K."/>
            <person name="Geller-Mcgrath D.E."/>
            <person name="Sieber C.M.K."/>
            <person name="Emerson J.B."/>
            <person name="Anantharaman K."/>
            <person name="Thomas B.C."/>
            <person name="Malmstrom R."/>
            <person name="Stieglmeier M."/>
            <person name="Klingl A."/>
            <person name="Woyke T."/>
            <person name="Ryan C.M."/>
            <person name="Banfield J.F."/>
        </authorList>
    </citation>
    <scope>NUCLEOTIDE SEQUENCE [LARGE SCALE GENOMIC DNA]</scope>
</reference>
<dbReference type="EC" id="2.7.7.6" evidence="2"/>
<dbReference type="GO" id="GO:0003677">
    <property type="term" value="F:DNA binding"/>
    <property type="evidence" value="ECO:0007669"/>
    <property type="project" value="InterPro"/>
</dbReference>
<evidence type="ECO:0000256" key="2">
    <source>
        <dbReference type="ARBA" id="ARBA00012418"/>
    </source>
</evidence>
<organism evidence="12 13">
    <name type="scientific">Candidatus Falkowbacteria bacterium CG10_big_fil_rev_8_21_14_0_10_37_14</name>
    <dbReference type="NCBI Taxonomy" id="1974561"/>
    <lineage>
        <taxon>Bacteria</taxon>
        <taxon>Candidatus Falkowiibacteriota</taxon>
    </lineage>
</organism>
<accession>A0A2M6WSK8</accession>
<dbReference type="InterPro" id="IPR011262">
    <property type="entry name" value="DNA-dir_RNA_pol_insert"/>
</dbReference>
<evidence type="ECO:0000256" key="6">
    <source>
        <dbReference type="ARBA" id="ARBA00022695"/>
    </source>
</evidence>
<gene>
    <name evidence="12" type="primary">rpoA</name>
    <name evidence="12" type="ORF">COT94_04155</name>
</gene>
<dbReference type="Gene3D" id="2.170.120.12">
    <property type="entry name" value="DNA-directed RNA polymerase, insert domain"/>
    <property type="match status" value="1"/>
</dbReference>
<dbReference type="SMART" id="SM00662">
    <property type="entry name" value="RPOLD"/>
    <property type="match status" value="1"/>
</dbReference>
<dbReference type="InterPro" id="IPR011263">
    <property type="entry name" value="DNA-dir_RNA_pol_RpoA/D/Rpb3"/>
</dbReference>
<sequence length="239" mass="26564">MNNIALPKKIEFQAGDKPFQKIVTIEPMYPGYGITLGNSLRRVLLSSLPGAAVIGVKIAGADHEFMALPNVKEDVLELILNLKQLHLKIHSDETVCLRLEAKGEKTVTAADFEKNSDVEVMNPKLVLGHITDMAGNLSMEVYATKGLGYETLETREDRKKELGYMEIDSIFSPVRYVGINVENTRVGKMTNWDKLTLDIITNGTIEPEEAFRQAVDILVSQFRALAPKSADTSLEEDKE</sequence>
<dbReference type="InterPro" id="IPR036603">
    <property type="entry name" value="RBP11-like"/>
</dbReference>
<evidence type="ECO:0000259" key="11">
    <source>
        <dbReference type="SMART" id="SM00662"/>
    </source>
</evidence>
<proteinExistence type="inferred from homology"/>
<dbReference type="Pfam" id="PF01193">
    <property type="entry name" value="RNA_pol_L"/>
    <property type="match status" value="1"/>
</dbReference>
<dbReference type="CDD" id="cd06928">
    <property type="entry name" value="RNAP_alpha_NTD"/>
    <property type="match status" value="1"/>
</dbReference>
<evidence type="ECO:0000256" key="4">
    <source>
        <dbReference type="ARBA" id="ARBA00022478"/>
    </source>
</evidence>
<feature type="domain" description="DNA-directed RNA polymerase RpoA/D/Rpb3-type" evidence="11">
    <location>
        <begin position="20"/>
        <end position="228"/>
    </location>
</feature>
<dbReference type="FunFam" id="2.170.120.12:FF:000001">
    <property type="entry name" value="DNA-directed RNA polymerase subunit alpha"/>
    <property type="match status" value="1"/>
</dbReference>
<comment type="similarity">
    <text evidence="1">Belongs to the RNA polymerase alpha chain family.</text>
</comment>
<dbReference type="Gene3D" id="3.30.1360.10">
    <property type="entry name" value="RNA polymerase, RBP11-like subunit"/>
    <property type="match status" value="1"/>
</dbReference>
<evidence type="ECO:0000256" key="5">
    <source>
        <dbReference type="ARBA" id="ARBA00022679"/>
    </source>
</evidence>
<comment type="catalytic activity">
    <reaction evidence="10">
        <text>RNA(n) + a ribonucleoside 5'-triphosphate = RNA(n+1) + diphosphate</text>
        <dbReference type="Rhea" id="RHEA:21248"/>
        <dbReference type="Rhea" id="RHEA-COMP:14527"/>
        <dbReference type="Rhea" id="RHEA-COMP:17342"/>
        <dbReference type="ChEBI" id="CHEBI:33019"/>
        <dbReference type="ChEBI" id="CHEBI:61557"/>
        <dbReference type="ChEBI" id="CHEBI:140395"/>
        <dbReference type="EC" id="2.7.7.6"/>
    </reaction>
</comment>
<dbReference type="Pfam" id="PF01000">
    <property type="entry name" value="RNA_pol_A_bac"/>
    <property type="match status" value="1"/>
</dbReference>